<feature type="domain" description="Nephrocystin 3-like N-terminal" evidence="2">
    <location>
        <begin position="239"/>
        <end position="349"/>
    </location>
</feature>
<evidence type="ECO:0000259" key="2">
    <source>
        <dbReference type="Pfam" id="PF24883"/>
    </source>
</evidence>
<protein>
    <submittedName>
        <fullName evidence="3">ATP-binding protein</fullName>
    </submittedName>
</protein>
<keyword evidence="3" id="KW-0547">Nucleotide-binding</keyword>
<dbReference type="GO" id="GO:0005524">
    <property type="term" value="F:ATP binding"/>
    <property type="evidence" value="ECO:0007669"/>
    <property type="project" value="UniProtKB-KW"/>
</dbReference>
<dbReference type="Gene3D" id="3.40.50.300">
    <property type="entry name" value="P-loop containing nucleotide triphosphate hydrolases"/>
    <property type="match status" value="1"/>
</dbReference>
<name>A0AAU8JCJ6_9CYAN</name>
<dbReference type="AlphaFoldDB" id="A0AAU8JCJ6"/>
<accession>A0AAU8JCJ6</accession>
<evidence type="ECO:0000256" key="1">
    <source>
        <dbReference type="ARBA" id="ARBA00022737"/>
    </source>
</evidence>
<dbReference type="PANTHER" id="PTHR10039">
    <property type="entry name" value="AMELOGENIN"/>
    <property type="match status" value="1"/>
</dbReference>
<evidence type="ECO:0000313" key="3">
    <source>
        <dbReference type="EMBL" id="XCM36490.1"/>
    </source>
</evidence>
<organism evidence="3">
    <name type="scientific">Planktothricoides raciborskii GIHE-MW2</name>
    <dbReference type="NCBI Taxonomy" id="2792601"/>
    <lineage>
        <taxon>Bacteria</taxon>
        <taxon>Bacillati</taxon>
        <taxon>Cyanobacteriota</taxon>
        <taxon>Cyanophyceae</taxon>
        <taxon>Oscillatoriophycideae</taxon>
        <taxon>Oscillatoriales</taxon>
        <taxon>Oscillatoriaceae</taxon>
        <taxon>Planktothricoides</taxon>
    </lineage>
</organism>
<dbReference type="InterPro" id="IPR056884">
    <property type="entry name" value="NPHP3-like_N"/>
</dbReference>
<reference evidence="3" key="1">
    <citation type="submission" date="2024-07" db="EMBL/GenBank/DDBJ databases">
        <authorList>
            <person name="Kim Y.J."/>
            <person name="Jeong J.Y."/>
        </authorList>
    </citation>
    <scope>NUCLEOTIDE SEQUENCE</scope>
    <source>
        <strain evidence="3">GIHE-MW2</strain>
    </source>
</reference>
<dbReference type="SUPFAM" id="SSF52540">
    <property type="entry name" value="P-loop containing nucleoside triphosphate hydrolases"/>
    <property type="match status" value="1"/>
</dbReference>
<keyword evidence="3" id="KW-0067">ATP-binding</keyword>
<dbReference type="EMBL" id="CP159837">
    <property type="protein sequence ID" value="XCM36490.1"/>
    <property type="molecule type" value="Genomic_DNA"/>
</dbReference>
<proteinExistence type="predicted"/>
<dbReference type="Pfam" id="PF24883">
    <property type="entry name" value="NPHP3_N"/>
    <property type="match status" value="1"/>
</dbReference>
<dbReference type="InterPro" id="IPR027417">
    <property type="entry name" value="P-loop_NTPase"/>
</dbReference>
<sequence>MLVDILMLFAGPVAKQAVGDIRQWAQKKAEEQKDHIEQALLKAHHRALEKICGYCQGTPEWEGTQPQILARINQLKQDGEVILGMVEAGQSPGVEGGLGQPQQQEIAKQLTQRLEQEHQWLREAPPVLVRAFQGLYLPMLVHYFRLEIKYNDVVFRTLAHDLLTEIGGKVGNIDREHQQIRVRIDEGVDTFIASCQGLDERFNQVLKTLKGTSPVPADFSAFIQEKTQEFFGREFVFEEIQKFCHKQAKGYFIIEAEPGVGKSALLAQYVQQTGCLAYFNILSENRTSTDDFIKSICAQLISRYGLAYDLPLHPDNTRNGNFLSKLLTEAAAKTDRLVIAVDALDEVDLNTQSPGVNVLYLPATLPNGVYFILTKRPKPLPFVVSAPQQEFDMMSPEYYQANLADIQGFIRYRCQREPIQRWLTAQGVTEAKFTEVLAENSENNFMYLKYVLDDIEKWDIEKGKYADLNLANLPKGLEQYYEQHWQRMGMMTKPLPRTKLKIIYLLSKTRKPVSCDLLAYFAEEDPLTVQDVLDEWEQFLRHRSVENEEVYSIYHKSFQDFLFNKRTVQKAGISLRDIEQAIADNLWEDLYGKDENN</sequence>
<gene>
    <name evidence="3" type="ORF">ABWT76_005253</name>
</gene>
<dbReference type="PANTHER" id="PTHR10039:SF16">
    <property type="entry name" value="GPI INOSITOL-DEACYLASE"/>
    <property type="match status" value="1"/>
</dbReference>
<dbReference type="RefSeq" id="WP_190879395.1">
    <property type="nucleotide sequence ID" value="NZ_CP159837.1"/>
</dbReference>
<keyword evidence="1" id="KW-0677">Repeat</keyword>